<feature type="domain" description="Disease resistance N-terminal" evidence="8">
    <location>
        <begin position="13"/>
        <end position="88"/>
    </location>
</feature>
<evidence type="ECO:0000256" key="6">
    <source>
        <dbReference type="ARBA" id="ARBA00022840"/>
    </source>
</evidence>
<dbReference type="InterPro" id="IPR036388">
    <property type="entry name" value="WH-like_DNA-bd_sf"/>
</dbReference>
<evidence type="ECO:0000256" key="1">
    <source>
        <dbReference type="ARBA" id="ARBA00008894"/>
    </source>
</evidence>
<keyword evidence="4" id="KW-0547">Nucleotide-binding</keyword>
<keyword evidence="5" id="KW-0611">Plant defense</keyword>
<dbReference type="InterPro" id="IPR002182">
    <property type="entry name" value="NB-ARC"/>
</dbReference>
<dbReference type="PANTHER" id="PTHR36766">
    <property type="entry name" value="PLANT BROAD-SPECTRUM MILDEW RESISTANCE PROTEIN RPW8"/>
    <property type="match status" value="1"/>
</dbReference>
<dbReference type="GO" id="GO:0051707">
    <property type="term" value="P:response to other organism"/>
    <property type="evidence" value="ECO:0007669"/>
    <property type="project" value="UniProtKB-ARBA"/>
</dbReference>
<dbReference type="Pfam" id="PF18052">
    <property type="entry name" value="Rx_N"/>
    <property type="match status" value="1"/>
</dbReference>
<dbReference type="GO" id="GO:0006952">
    <property type="term" value="P:defense response"/>
    <property type="evidence" value="ECO:0007669"/>
    <property type="project" value="UniProtKB-KW"/>
</dbReference>
<dbReference type="SUPFAM" id="SSF52047">
    <property type="entry name" value="RNI-like"/>
    <property type="match status" value="1"/>
</dbReference>
<evidence type="ECO:0000259" key="8">
    <source>
        <dbReference type="Pfam" id="PF18052"/>
    </source>
</evidence>
<proteinExistence type="inferred from homology"/>
<comment type="caution">
    <text evidence="11">The sequence shown here is derived from an EMBL/GenBank/DDBJ whole genome shotgun (WGS) entry which is preliminary data.</text>
</comment>
<evidence type="ECO:0000256" key="5">
    <source>
        <dbReference type="ARBA" id="ARBA00022821"/>
    </source>
</evidence>
<dbReference type="PANTHER" id="PTHR36766:SF73">
    <property type="entry name" value="NB-ARC DOMAIN-CONTAINING PROTEIN"/>
    <property type="match status" value="1"/>
</dbReference>
<dbReference type="Gene3D" id="1.10.8.430">
    <property type="entry name" value="Helical domain of apoptotic protease-activating factors"/>
    <property type="match status" value="1"/>
</dbReference>
<evidence type="ECO:0000313" key="12">
    <source>
        <dbReference type="Proteomes" id="UP001054889"/>
    </source>
</evidence>
<evidence type="ECO:0000256" key="3">
    <source>
        <dbReference type="ARBA" id="ARBA00022737"/>
    </source>
</evidence>
<protein>
    <submittedName>
        <fullName evidence="11">Uncharacterized protein</fullName>
    </submittedName>
</protein>
<dbReference type="GO" id="GO:0005524">
    <property type="term" value="F:ATP binding"/>
    <property type="evidence" value="ECO:0007669"/>
    <property type="project" value="UniProtKB-KW"/>
</dbReference>
<dbReference type="Proteomes" id="UP001054889">
    <property type="component" value="Unassembled WGS sequence"/>
</dbReference>
<evidence type="ECO:0000259" key="10">
    <source>
        <dbReference type="Pfam" id="PF25019"/>
    </source>
</evidence>
<dbReference type="InterPro" id="IPR041118">
    <property type="entry name" value="Rx_N"/>
</dbReference>
<dbReference type="PRINTS" id="PR00364">
    <property type="entry name" value="DISEASERSIST"/>
</dbReference>
<dbReference type="InterPro" id="IPR042197">
    <property type="entry name" value="Apaf_helical"/>
</dbReference>
<dbReference type="Gene3D" id="3.40.50.300">
    <property type="entry name" value="P-loop containing nucleotide triphosphate hydrolases"/>
    <property type="match status" value="1"/>
</dbReference>
<dbReference type="FunFam" id="3.40.50.300:FF:001091">
    <property type="entry name" value="Probable disease resistance protein At1g61300"/>
    <property type="match status" value="1"/>
</dbReference>
<evidence type="ECO:0000259" key="9">
    <source>
        <dbReference type="Pfam" id="PF23559"/>
    </source>
</evidence>
<dbReference type="Pfam" id="PF23559">
    <property type="entry name" value="WHD_DRP"/>
    <property type="match status" value="1"/>
</dbReference>
<feature type="domain" description="NB-ARC" evidence="7">
    <location>
        <begin position="163"/>
        <end position="332"/>
    </location>
</feature>
<dbReference type="PROSITE" id="PS51450">
    <property type="entry name" value="LRR"/>
    <property type="match status" value="1"/>
</dbReference>
<dbReference type="AlphaFoldDB" id="A0AAV5ELS0"/>
<dbReference type="InterPro" id="IPR032675">
    <property type="entry name" value="LRR_dom_sf"/>
</dbReference>
<dbReference type="InterPro" id="IPR056789">
    <property type="entry name" value="LRR_R13L1-DRL21"/>
</dbReference>
<keyword evidence="3" id="KW-0677">Repeat</keyword>
<dbReference type="Pfam" id="PF00931">
    <property type="entry name" value="NB-ARC"/>
    <property type="match status" value="1"/>
</dbReference>
<feature type="domain" description="R13L1/DRL21-like LRR repeat region" evidence="10">
    <location>
        <begin position="647"/>
        <end position="763"/>
    </location>
</feature>
<evidence type="ECO:0000256" key="2">
    <source>
        <dbReference type="ARBA" id="ARBA00022614"/>
    </source>
</evidence>
<dbReference type="Gene3D" id="1.10.10.10">
    <property type="entry name" value="Winged helix-like DNA-binding domain superfamily/Winged helix DNA-binding domain"/>
    <property type="match status" value="1"/>
</dbReference>
<reference evidence="11" key="2">
    <citation type="submission" date="2021-12" db="EMBL/GenBank/DDBJ databases">
        <title>Resequencing data analysis of finger millet.</title>
        <authorList>
            <person name="Hatakeyama M."/>
            <person name="Aluri S."/>
            <person name="Balachadran M.T."/>
            <person name="Sivarajan S.R."/>
            <person name="Poveda L."/>
            <person name="Shimizu-Inatsugi R."/>
            <person name="Schlapbach R."/>
            <person name="Sreeman S.M."/>
            <person name="Shimizu K.K."/>
        </authorList>
    </citation>
    <scope>NUCLEOTIDE SEQUENCE</scope>
</reference>
<dbReference type="Pfam" id="PF00560">
    <property type="entry name" value="LRR_1"/>
    <property type="match status" value="2"/>
</dbReference>
<keyword evidence="6" id="KW-0067">ATP-binding</keyword>
<dbReference type="Gene3D" id="3.80.10.10">
    <property type="entry name" value="Ribonuclease Inhibitor"/>
    <property type="match status" value="1"/>
</dbReference>
<keyword evidence="2" id="KW-0433">Leucine-rich repeat</keyword>
<name>A0AAV5ELS0_ELECO</name>
<evidence type="ECO:0000313" key="11">
    <source>
        <dbReference type="EMBL" id="GJN24298.1"/>
    </source>
</evidence>
<dbReference type="Pfam" id="PF25019">
    <property type="entry name" value="LRR_R13L1-DRL21"/>
    <property type="match status" value="1"/>
</dbReference>
<dbReference type="InterPro" id="IPR001611">
    <property type="entry name" value="Leu-rich_rpt"/>
</dbReference>
<dbReference type="InterPro" id="IPR058922">
    <property type="entry name" value="WHD_DRP"/>
</dbReference>
<sequence>MAGLVSGLITSAVVKTASDKLSSAITEPAGLLWNFSNDLVDMKDTIESMEAVLKDATKQSVKKKSVQLWLNRLEHSVLDISDMMDDYQDTEKMPGRCSCLTVAHKKMALANKMKNMRKKLRKINEERQNFDFTLSIGTSLEHQHYDHSETTTVRDEAKIVGRDKEKKEITDLLSASCSNDGTMILPIYGLGGIGKSTLAGLVYNDNQFKQYDYRVWVYVSQVFNLNKIGRSIISQLPAEADQQNTNELHMIYQCLDNLLPGKKILIVLDDIWEEDDYELEKLKSMLHVDKEGSMVDVIVTTRTECVANKICTNESYKLQPLKDDVCWDIIKRSSRFEDKSNKEKLEHIGLDIAKKCGGVALAAQALGYVLKSKDLHGWSEMNNSDIWNESSEVDNSQYLKVLPSLKLSYERMLPILRLCFSYCAIFPKGNDINEDDLIHQWVSLGFINKPLDGKEYIRQLLGMSFLQHSKLPLISGKHVVRYNMHDLVHDMATFVINDKLTVIDATKENNASSLAYLDLSGCSSISELPESFGDLRTLVHLDMSDGNLHDAMRNLTNLKYLGLSRGSIGALFGDEIVESSGCIDFIGNLTNLEHLDLSYNDELTNLPESIDQATSLLHYSLALPFFKVRADDVNACSNLPLLDDANVCELRIVSLENVRSLEEARKVKLLDKSNLSTLTLAWTLRSTRFFDDKNLLEQPKPPRELKDLCLKGYSTPGFPSWLMGISHHLPNLVRISLDALRTCSNLPPLGQLANLEWLHLENCPRVTKIDKDFCGGKGAFRRLSKCSLHDMEGLDEWITTYSTKNGVEEFMFPMLDEIAIEDSGHGHLCTQNLELAGRPLVAALEKQCCGCGSLYITLMNERL</sequence>
<gene>
    <name evidence="11" type="primary">gb12032</name>
    <name evidence="11" type="ORF">PR202_gb12032</name>
</gene>
<dbReference type="EMBL" id="BQKI01000077">
    <property type="protein sequence ID" value="GJN24298.1"/>
    <property type="molecule type" value="Genomic_DNA"/>
</dbReference>
<dbReference type="SUPFAM" id="SSF52540">
    <property type="entry name" value="P-loop containing nucleoside triphosphate hydrolases"/>
    <property type="match status" value="1"/>
</dbReference>
<dbReference type="GO" id="GO:0043531">
    <property type="term" value="F:ADP binding"/>
    <property type="evidence" value="ECO:0007669"/>
    <property type="project" value="InterPro"/>
</dbReference>
<comment type="similarity">
    <text evidence="1">Belongs to the disease resistance NB-LRR family.</text>
</comment>
<reference evidence="11" key="1">
    <citation type="journal article" date="2018" name="DNA Res.">
        <title>Multiple hybrid de novo genome assembly of finger millet, an orphan allotetraploid crop.</title>
        <authorList>
            <person name="Hatakeyama M."/>
            <person name="Aluri S."/>
            <person name="Balachadran M.T."/>
            <person name="Sivarajan S.R."/>
            <person name="Patrignani A."/>
            <person name="Gruter S."/>
            <person name="Poveda L."/>
            <person name="Shimizu-Inatsugi R."/>
            <person name="Baeten J."/>
            <person name="Francoijs K.J."/>
            <person name="Nataraja K.N."/>
            <person name="Reddy Y.A.N."/>
            <person name="Phadnis S."/>
            <person name="Ravikumar R.L."/>
            <person name="Schlapbach R."/>
            <person name="Sreeman S.M."/>
            <person name="Shimizu K.K."/>
        </authorList>
    </citation>
    <scope>NUCLEOTIDE SEQUENCE</scope>
</reference>
<dbReference type="Gene3D" id="1.20.5.4130">
    <property type="match status" value="1"/>
</dbReference>
<organism evidence="11 12">
    <name type="scientific">Eleusine coracana subsp. coracana</name>
    <dbReference type="NCBI Taxonomy" id="191504"/>
    <lineage>
        <taxon>Eukaryota</taxon>
        <taxon>Viridiplantae</taxon>
        <taxon>Streptophyta</taxon>
        <taxon>Embryophyta</taxon>
        <taxon>Tracheophyta</taxon>
        <taxon>Spermatophyta</taxon>
        <taxon>Magnoliopsida</taxon>
        <taxon>Liliopsida</taxon>
        <taxon>Poales</taxon>
        <taxon>Poaceae</taxon>
        <taxon>PACMAD clade</taxon>
        <taxon>Chloridoideae</taxon>
        <taxon>Cynodonteae</taxon>
        <taxon>Eleusininae</taxon>
        <taxon>Eleusine</taxon>
    </lineage>
</organism>
<evidence type="ECO:0000256" key="4">
    <source>
        <dbReference type="ARBA" id="ARBA00022741"/>
    </source>
</evidence>
<keyword evidence="12" id="KW-1185">Reference proteome</keyword>
<feature type="domain" description="Disease resistance protein winged helix" evidence="9">
    <location>
        <begin position="425"/>
        <end position="492"/>
    </location>
</feature>
<accession>A0AAV5ELS0</accession>
<evidence type="ECO:0000259" key="7">
    <source>
        <dbReference type="Pfam" id="PF00931"/>
    </source>
</evidence>
<dbReference type="InterPro" id="IPR027417">
    <property type="entry name" value="P-loop_NTPase"/>
</dbReference>